<dbReference type="EMBL" id="HBUF01369097">
    <property type="protein sequence ID" value="CAG6725184.1"/>
    <property type="molecule type" value="Transcribed_RNA"/>
</dbReference>
<reference evidence="1" key="1">
    <citation type="submission" date="2021-05" db="EMBL/GenBank/DDBJ databases">
        <authorList>
            <person name="Alioto T."/>
            <person name="Alioto T."/>
            <person name="Gomez Garrido J."/>
        </authorList>
    </citation>
    <scope>NUCLEOTIDE SEQUENCE</scope>
</reference>
<protein>
    <submittedName>
        <fullName evidence="1">Uncharacterized protein</fullName>
    </submittedName>
</protein>
<dbReference type="EMBL" id="HBUF01369096">
    <property type="protein sequence ID" value="CAG6725181.1"/>
    <property type="molecule type" value="Transcribed_RNA"/>
</dbReference>
<dbReference type="AlphaFoldDB" id="A0A8D8YAR5"/>
<dbReference type="EMBL" id="HBUF01369098">
    <property type="protein sequence ID" value="CAG6725187.1"/>
    <property type="molecule type" value="Transcribed_RNA"/>
</dbReference>
<organism evidence="1">
    <name type="scientific">Cacopsylla melanoneura</name>
    <dbReference type="NCBI Taxonomy" id="428564"/>
    <lineage>
        <taxon>Eukaryota</taxon>
        <taxon>Metazoa</taxon>
        <taxon>Ecdysozoa</taxon>
        <taxon>Arthropoda</taxon>
        <taxon>Hexapoda</taxon>
        <taxon>Insecta</taxon>
        <taxon>Pterygota</taxon>
        <taxon>Neoptera</taxon>
        <taxon>Paraneoptera</taxon>
        <taxon>Hemiptera</taxon>
        <taxon>Sternorrhyncha</taxon>
        <taxon>Psylloidea</taxon>
        <taxon>Psyllidae</taxon>
        <taxon>Psyllinae</taxon>
        <taxon>Cacopsylla</taxon>
    </lineage>
</organism>
<evidence type="ECO:0000313" key="1">
    <source>
        <dbReference type="EMBL" id="CAG6725184.1"/>
    </source>
</evidence>
<proteinExistence type="predicted"/>
<sequence length="115" mass="12189">MLCSNRMLSSYTHGAVIDVTDDSLSELLHSSLDGTGDSTLRLRSVSFVSSSLAFENPSLSPPLLTGRTLELLPASFDLGLSLLTGGRLSTCSNCLPELVFVFLPGGILSDILEEV</sequence>
<dbReference type="EMBL" id="HBUF01369095">
    <property type="protein sequence ID" value="CAG6725178.1"/>
    <property type="molecule type" value="Transcribed_RNA"/>
</dbReference>
<accession>A0A8D8YAR5</accession>
<name>A0A8D8YAR5_9HEMI</name>